<reference evidence="1" key="2">
    <citation type="submission" date="2021-07" db="EMBL/GenBank/DDBJ databases">
        <title>Giant CbK-like Caulobacter bacteriophages have genetically divergent genomes.</title>
        <authorList>
            <person name="Wilson K."/>
            <person name="Ely B."/>
        </authorList>
    </citation>
    <scope>NUCLEOTIDE SEQUENCE</scope>
</reference>
<evidence type="ECO:0000313" key="1">
    <source>
        <dbReference type="EMBL" id="AXQ69963.1"/>
    </source>
</evidence>
<organism evidence="1 2">
    <name type="scientific">Caulobacter phage CcrSC</name>
    <dbReference type="NCBI Taxonomy" id="2283272"/>
    <lineage>
        <taxon>Viruses</taxon>
        <taxon>Duplodnaviria</taxon>
        <taxon>Heunggongvirae</taxon>
        <taxon>Uroviricota</taxon>
        <taxon>Caudoviricetes</taxon>
        <taxon>Jeanschmidtviridae</taxon>
        <taxon>Bertelyvirus</taxon>
        <taxon>Bertelyvirus SC</taxon>
    </lineage>
</organism>
<gene>
    <name evidence="1" type="ORF">CcrSC_gp381</name>
</gene>
<sequence>MATDYTPGAGIGILLDLKRLDKPGGIQQSCEHEQRIGQRFCPVCGKSVYKDRPAIDSTARWAVSEQFHERPQFHTPSESNILLAYADYHEDVWFLGWGKTFDRDDRLGPYALPDLEDLDRKIDDFLKSLKGLDDPDVIVVPKSFGFHVFMPGW</sequence>
<proteinExistence type="predicted"/>
<evidence type="ECO:0000313" key="2">
    <source>
        <dbReference type="Proteomes" id="UP000259683"/>
    </source>
</evidence>
<dbReference type="Proteomes" id="UP000259683">
    <property type="component" value="Segment"/>
</dbReference>
<reference evidence="1" key="1">
    <citation type="submission" date="2018-07" db="EMBL/GenBank/DDBJ databases">
        <authorList>
            <person name="Wilson K.M."/>
            <person name="Ely B."/>
        </authorList>
    </citation>
    <scope>NUCLEOTIDE SEQUENCE</scope>
</reference>
<keyword evidence="2" id="KW-1185">Reference proteome</keyword>
<protein>
    <submittedName>
        <fullName evidence="1">Uncharacterized protein</fullName>
    </submittedName>
</protein>
<accession>A0A385EDW7</accession>
<name>A0A385EDW7_9CAUD</name>
<dbReference type="EMBL" id="MH588547">
    <property type="protein sequence ID" value="AXQ69963.1"/>
    <property type="molecule type" value="Genomic_DNA"/>
</dbReference>